<dbReference type="SMART" id="SM00862">
    <property type="entry name" value="Trans_reg_C"/>
    <property type="match status" value="1"/>
</dbReference>
<dbReference type="GO" id="GO:0000156">
    <property type="term" value="F:phosphorelay response regulator activity"/>
    <property type="evidence" value="ECO:0007669"/>
    <property type="project" value="TreeGrafter"/>
</dbReference>
<proteinExistence type="predicted"/>
<dbReference type="SUPFAM" id="SSF52172">
    <property type="entry name" value="CheY-like"/>
    <property type="match status" value="1"/>
</dbReference>
<keyword evidence="3 4" id="KW-0238">DNA-binding</keyword>
<dbReference type="Proteomes" id="UP000078428">
    <property type="component" value="Unassembled WGS sequence"/>
</dbReference>
<dbReference type="PROSITE" id="PS51755">
    <property type="entry name" value="OMPR_PHOB"/>
    <property type="match status" value="1"/>
</dbReference>
<dbReference type="CDD" id="cd00383">
    <property type="entry name" value="trans_reg_C"/>
    <property type="match status" value="1"/>
</dbReference>
<gene>
    <name evidence="6" type="ORF">A6A04_02560</name>
</gene>
<evidence type="ECO:0000256" key="1">
    <source>
        <dbReference type="ARBA" id="ARBA00022553"/>
    </source>
</evidence>
<dbReference type="Pfam" id="PF00486">
    <property type="entry name" value="Trans_reg_C"/>
    <property type="match status" value="1"/>
</dbReference>
<dbReference type="InterPro" id="IPR011006">
    <property type="entry name" value="CheY-like_superfamily"/>
</dbReference>
<reference evidence="6 7" key="1">
    <citation type="submission" date="2016-04" db="EMBL/GenBank/DDBJ databases">
        <title>Draft genome sequence of freshwater magnetotactic bacteria Magnetospirillum marisnigri SP-1 and Magnetospirillum moscoviense BB-1.</title>
        <authorList>
            <person name="Koziaeva V."/>
            <person name="Dziuba M.V."/>
            <person name="Ivanov T.M."/>
            <person name="Kuznetsov B."/>
            <person name="Grouzdev D.S."/>
        </authorList>
    </citation>
    <scope>NUCLEOTIDE SEQUENCE [LARGE SCALE GENOMIC DNA]</scope>
    <source>
        <strain evidence="6 7">SP-1</strain>
    </source>
</reference>
<dbReference type="GO" id="GO:0032993">
    <property type="term" value="C:protein-DNA complex"/>
    <property type="evidence" value="ECO:0007669"/>
    <property type="project" value="TreeGrafter"/>
</dbReference>
<feature type="domain" description="OmpR/PhoB-type" evidence="5">
    <location>
        <begin position="113"/>
        <end position="209"/>
    </location>
</feature>
<dbReference type="AlphaFoldDB" id="A0A178MNU5"/>
<feature type="DNA-binding region" description="OmpR/PhoB-type" evidence="4">
    <location>
        <begin position="113"/>
        <end position="209"/>
    </location>
</feature>
<dbReference type="InterPro" id="IPR039420">
    <property type="entry name" value="WalR-like"/>
</dbReference>
<dbReference type="InterPro" id="IPR036388">
    <property type="entry name" value="WH-like_DNA-bd_sf"/>
</dbReference>
<evidence type="ECO:0000256" key="4">
    <source>
        <dbReference type="PROSITE-ProRule" id="PRU01091"/>
    </source>
</evidence>
<dbReference type="EMBL" id="LWQT01000055">
    <property type="protein sequence ID" value="OAN50299.1"/>
    <property type="molecule type" value="Genomic_DNA"/>
</dbReference>
<keyword evidence="1" id="KW-0597">Phosphoprotein</keyword>
<evidence type="ECO:0000313" key="6">
    <source>
        <dbReference type="EMBL" id="OAN50299.1"/>
    </source>
</evidence>
<dbReference type="OrthoDB" id="9802426at2"/>
<accession>A0A178MNU5</accession>
<sequence>MNGPPSILLIIADAMLRQSIAEHLADSLGAAVAQLAEDEAPAQAARSHHLIILDAEANGALLCGSLRDDGITAPLLLLGGDHEAADEVMAKPLRLGTLAAKASELLARRAAGLEPIRIGPWRLEPQRRLMLRDDGRMARLTDKEAAILARLAQAGGVVVARDVLLAEIWGYGDGIDTHTLETHIYRLRRKIDPGGELLQGEGGGYRLASPAL</sequence>
<evidence type="ECO:0000259" key="5">
    <source>
        <dbReference type="PROSITE" id="PS51755"/>
    </source>
</evidence>
<dbReference type="PANTHER" id="PTHR48111">
    <property type="entry name" value="REGULATOR OF RPOS"/>
    <property type="match status" value="1"/>
</dbReference>
<evidence type="ECO:0000256" key="2">
    <source>
        <dbReference type="ARBA" id="ARBA00023012"/>
    </source>
</evidence>
<evidence type="ECO:0000256" key="3">
    <source>
        <dbReference type="ARBA" id="ARBA00023125"/>
    </source>
</evidence>
<comment type="caution">
    <text evidence="6">The sequence shown here is derived from an EMBL/GenBank/DDBJ whole genome shotgun (WGS) entry which is preliminary data.</text>
</comment>
<dbReference type="RefSeq" id="WP_068492727.1">
    <property type="nucleotide sequence ID" value="NZ_LWQT01000055.1"/>
</dbReference>
<dbReference type="Gene3D" id="1.10.10.10">
    <property type="entry name" value="Winged helix-like DNA-binding domain superfamily/Winged helix DNA-binding domain"/>
    <property type="match status" value="1"/>
</dbReference>
<dbReference type="InterPro" id="IPR016032">
    <property type="entry name" value="Sig_transdc_resp-reg_C-effctor"/>
</dbReference>
<evidence type="ECO:0000313" key="7">
    <source>
        <dbReference type="Proteomes" id="UP000078428"/>
    </source>
</evidence>
<dbReference type="SUPFAM" id="SSF46894">
    <property type="entry name" value="C-terminal effector domain of the bipartite response regulators"/>
    <property type="match status" value="1"/>
</dbReference>
<protein>
    <recommendedName>
        <fullName evidence="5">OmpR/PhoB-type domain-containing protein</fullName>
    </recommendedName>
</protein>
<dbReference type="InterPro" id="IPR001867">
    <property type="entry name" value="OmpR/PhoB-type_DNA-bd"/>
</dbReference>
<keyword evidence="2" id="KW-0902">Two-component regulatory system</keyword>
<organism evidence="6 7">
    <name type="scientific">Paramagnetospirillum marisnigri</name>
    <dbReference type="NCBI Taxonomy" id="1285242"/>
    <lineage>
        <taxon>Bacteria</taxon>
        <taxon>Pseudomonadati</taxon>
        <taxon>Pseudomonadota</taxon>
        <taxon>Alphaproteobacteria</taxon>
        <taxon>Rhodospirillales</taxon>
        <taxon>Magnetospirillaceae</taxon>
        <taxon>Paramagnetospirillum</taxon>
    </lineage>
</organism>
<dbReference type="PANTHER" id="PTHR48111:SF40">
    <property type="entry name" value="PHOSPHATE REGULON TRANSCRIPTIONAL REGULATORY PROTEIN PHOB"/>
    <property type="match status" value="1"/>
</dbReference>
<keyword evidence="7" id="KW-1185">Reference proteome</keyword>
<dbReference type="GO" id="GO:0006355">
    <property type="term" value="P:regulation of DNA-templated transcription"/>
    <property type="evidence" value="ECO:0007669"/>
    <property type="project" value="InterPro"/>
</dbReference>
<name>A0A178MNU5_9PROT</name>
<dbReference type="GO" id="GO:0000976">
    <property type="term" value="F:transcription cis-regulatory region binding"/>
    <property type="evidence" value="ECO:0007669"/>
    <property type="project" value="TreeGrafter"/>
</dbReference>
<dbReference type="STRING" id="1285242.A6A04_02560"/>
<dbReference type="GO" id="GO:0005829">
    <property type="term" value="C:cytosol"/>
    <property type="evidence" value="ECO:0007669"/>
    <property type="project" value="TreeGrafter"/>
</dbReference>